<feature type="compositionally biased region" description="Basic and acidic residues" evidence="5">
    <location>
        <begin position="338"/>
        <end position="370"/>
    </location>
</feature>
<dbReference type="PROSITE" id="PS50835">
    <property type="entry name" value="IG_LIKE"/>
    <property type="match status" value="1"/>
</dbReference>
<keyword evidence="3 6" id="KW-0472">Membrane</keyword>
<evidence type="ECO:0000256" key="3">
    <source>
        <dbReference type="ARBA" id="ARBA00023136"/>
    </source>
</evidence>
<feature type="compositionally biased region" description="Basic and acidic residues" evidence="5">
    <location>
        <begin position="276"/>
        <end position="290"/>
    </location>
</feature>
<keyword evidence="4" id="KW-0325">Glycoprotein</keyword>
<evidence type="ECO:0000256" key="7">
    <source>
        <dbReference type="SAM" id="SignalP"/>
    </source>
</evidence>
<keyword evidence="2 7" id="KW-0732">Signal</keyword>
<feature type="domain" description="Ig-like" evidence="8">
    <location>
        <begin position="152"/>
        <end position="215"/>
    </location>
</feature>
<dbReference type="PANTHER" id="PTHR12080:SF18">
    <property type="entry name" value="SLAM FAMILY MEMBER 9"/>
    <property type="match status" value="1"/>
</dbReference>
<evidence type="ECO:0000256" key="6">
    <source>
        <dbReference type="SAM" id="Phobius"/>
    </source>
</evidence>
<feature type="chain" id="PRO_5041251768" evidence="7">
    <location>
        <begin position="21"/>
        <end position="390"/>
    </location>
</feature>
<dbReference type="Proteomes" id="UP001178461">
    <property type="component" value="Chromosome 16"/>
</dbReference>
<organism evidence="9 10">
    <name type="scientific">Podarcis lilfordi</name>
    <name type="common">Lilford's wall lizard</name>
    <dbReference type="NCBI Taxonomy" id="74358"/>
    <lineage>
        <taxon>Eukaryota</taxon>
        <taxon>Metazoa</taxon>
        <taxon>Chordata</taxon>
        <taxon>Craniata</taxon>
        <taxon>Vertebrata</taxon>
        <taxon>Euteleostomi</taxon>
        <taxon>Lepidosauria</taxon>
        <taxon>Squamata</taxon>
        <taxon>Bifurcata</taxon>
        <taxon>Unidentata</taxon>
        <taxon>Episquamata</taxon>
        <taxon>Laterata</taxon>
        <taxon>Lacertibaenia</taxon>
        <taxon>Lacertidae</taxon>
        <taxon>Podarcis</taxon>
    </lineage>
</organism>
<evidence type="ECO:0000256" key="5">
    <source>
        <dbReference type="SAM" id="MobiDB-lite"/>
    </source>
</evidence>
<dbReference type="SUPFAM" id="SSF48726">
    <property type="entry name" value="Immunoglobulin"/>
    <property type="match status" value="1"/>
</dbReference>
<dbReference type="AlphaFoldDB" id="A0AA35LKZ6"/>
<dbReference type="GO" id="GO:0016020">
    <property type="term" value="C:membrane"/>
    <property type="evidence" value="ECO:0007669"/>
    <property type="project" value="UniProtKB-SubCell"/>
</dbReference>
<sequence length="390" mass="44343">MISKTFLHLWFLSVFVGSYGEENTEKMKGILGEPATFLLNTAEQFKKISWLRTKGKQDLEIFVVAIPRKDPEEKCELSDQIPAYRGRLSVSKNCTMLQINNLNQEDSGTYKAQIQIADDKDPISEIFPLRVYKRLLEADLEIVCDRKGYRGGNGTLQLNCSAGSWEDDATFSWAPASMSDSTGRSLVTRHSLESNDLNFTCNVENPVSNASKTVYFLKICSEHQETTPGMLPPRQTEDKPTGSTSKVIWSILAVVVLIICAGLFVWMMKKRGSHRKQLDSARQSESKECHTVYSQIENIPQNSPSETQQRRGPKAKKDVPQTIYTTVHLPKQNPLQTDDEKMRRTREKSEKTIYSEITKPQECEDQDSKTVYETVNNPRPPETTEYDKIL</sequence>
<evidence type="ECO:0000256" key="4">
    <source>
        <dbReference type="ARBA" id="ARBA00023180"/>
    </source>
</evidence>
<comment type="subcellular location">
    <subcellularLocation>
        <location evidence="1">Membrane</location>
    </subcellularLocation>
</comment>
<dbReference type="EMBL" id="OX395143">
    <property type="protein sequence ID" value="CAI5797772.1"/>
    <property type="molecule type" value="Genomic_DNA"/>
</dbReference>
<feature type="compositionally biased region" description="Polar residues" evidence="5">
    <location>
        <begin position="292"/>
        <end position="307"/>
    </location>
</feature>
<dbReference type="InterPro" id="IPR013783">
    <property type="entry name" value="Ig-like_fold"/>
</dbReference>
<keyword evidence="6" id="KW-1133">Transmembrane helix</keyword>
<gene>
    <name evidence="9" type="ORF">PODLI_1B029309</name>
</gene>
<dbReference type="InterPro" id="IPR015631">
    <property type="entry name" value="CD2/SLAM_rcpt"/>
</dbReference>
<accession>A0AA35LKZ6</accession>
<dbReference type="Gene3D" id="2.60.40.10">
    <property type="entry name" value="Immunoglobulins"/>
    <property type="match status" value="2"/>
</dbReference>
<dbReference type="PANTHER" id="PTHR12080">
    <property type="entry name" value="SIGNALING LYMPHOCYTIC ACTIVATION MOLECULE"/>
    <property type="match status" value="1"/>
</dbReference>
<feature type="region of interest" description="Disordered" evidence="5">
    <location>
        <begin position="276"/>
        <end position="320"/>
    </location>
</feature>
<evidence type="ECO:0000259" key="8">
    <source>
        <dbReference type="PROSITE" id="PS50835"/>
    </source>
</evidence>
<feature type="signal peptide" evidence="7">
    <location>
        <begin position="1"/>
        <end position="20"/>
    </location>
</feature>
<keyword evidence="6" id="KW-0812">Transmembrane</keyword>
<proteinExistence type="predicted"/>
<dbReference type="InterPro" id="IPR007110">
    <property type="entry name" value="Ig-like_dom"/>
</dbReference>
<name>A0AA35LKZ6_9SAUR</name>
<feature type="region of interest" description="Disordered" evidence="5">
    <location>
        <begin position="332"/>
        <end position="390"/>
    </location>
</feature>
<dbReference type="InterPro" id="IPR036179">
    <property type="entry name" value="Ig-like_dom_sf"/>
</dbReference>
<evidence type="ECO:0000256" key="1">
    <source>
        <dbReference type="ARBA" id="ARBA00004370"/>
    </source>
</evidence>
<feature type="transmembrane region" description="Helical" evidence="6">
    <location>
        <begin position="247"/>
        <end position="268"/>
    </location>
</feature>
<protein>
    <submittedName>
        <fullName evidence="9">SLAM family member 9-like</fullName>
    </submittedName>
</protein>
<evidence type="ECO:0000313" key="10">
    <source>
        <dbReference type="Proteomes" id="UP001178461"/>
    </source>
</evidence>
<keyword evidence="10" id="KW-1185">Reference proteome</keyword>
<reference evidence="9" key="1">
    <citation type="submission" date="2022-12" db="EMBL/GenBank/DDBJ databases">
        <authorList>
            <person name="Alioto T."/>
            <person name="Alioto T."/>
            <person name="Gomez Garrido J."/>
        </authorList>
    </citation>
    <scope>NUCLEOTIDE SEQUENCE</scope>
</reference>
<evidence type="ECO:0000256" key="2">
    <source>
        <dbReference type="ARBA" id="ARBA00022729"/>
    </source>
</evidence>
<evidence type="ECO:0000313" key="9">
    <source>
        <dbReference type="EMBL" id="CAI5797772.1"/>
    </source>
</evidence>